<evidence type="ECO:0000256" key="1">
    <source>
        <dbReference type="ARBA" id="ARBA00005067"/>
    </source>
</evidence>
<dbReference type="PROSITE" id="PS51671">
    <property type="entry name" value="ACT"/>
    <property type="match status" value="1"/>
</dbReference>
<dbReference type="GO" id="GO:0006571">
    <property type="term" value="P:tyrosine biosynthetic process"/>
    <property type="evidence" value="ECO:0007669"/>
    <property type="project" value="UniProtKB-UniPathway"/>
</dbReference>
<keyword evidence="4" id="KW-0827">Tyrosine biosynthesis</keyword>
<evidence type="ECO:0000256" key="9">
    <source>
        <dbReference type="ARBA" id="ARBA00023239"/>
    </source>
</evidence>
<comment type="pathway">
    <text evidence="1">Amino-acid biosynthesis; L-tyrosine biosynthesis; (4-hydroxyphenyl)pyruvate from prephenate (NAD(+) route): step 1/1.</text>
</comment>
<dbReference type="AlphaFoldDB" id="Q74NC4"/>
<dbReference type="GO" id="GO:0004106">
    <property type="term" value="F:chorismate mutase activity"/>
    <property type="evidence" value="ECO:0007669"/>
    <property type="project" value="InterPro"/>
</dbReference>
<dbReference type="SUPFAM" id="SSF55021">
    <property type="entry name" value="ACT-like"/>
    <property type="match status" value="1"/>
</dbReference>
<evidence type="ECO:0000259" key="13">
    <source>
        <dbReference type="PROSITE" id="PS51176"/>
    </source>
</evidence>
<evidence type="ECO:0000259" key="12">
    <source>
        <dbReference type="PROSITE" id="PS51171"/>
    </source>
</evidence>
<protein>
    <recommendedName>
        <fullName evidence="3">Prephenate dehydrogenase</fullName>
        <ecNumber evidence="2">1.3.1.12</ecNumber>
    </recommendedName>
</protein>
<dbReference type="GO" id="GO:0008977">
    <property type="term" value="F:prephenate dehydrogenase (NAD+) activity"/>
    <property type="evidence" value="ECO:0007669"/>
    <property type="project" value="UniProtKB-EC"/>
</dbReference>
<dbReference type="Pfam" id="PF01817">
    <property type="entry name" value="CM_2"/>
    <property type="match status" value="1"/>
</dbReference>
<dbReference type="SMART" id="SM00830">
    <property type="entry name" value="CM_2"/>
    <property type="match status" value="1"/>
</dbReference>
<dbReference type="GO" id="GO:0004665">
    <property type="term" value="F:prephenate dehydrogenase (NADP+) activity"/>
    <property type="evidence" value="ECO:0007669"/>
    <property type="project" value="InterPro"/>
</dbReference>
<evidence type="ECO:0000313" key="16">
    <source>
        <dbReference type="Proteomes" id="UP000000578"/>
    </source>
</evidence>
<evidence type="ECO:0000259" key="11">
    <source>
        <dbReference type="PROSITE" id="PS51168"/>
    </source>
</evidence>
<dbReference type="CDD" id="cd13532">
    <property type="entry name" value="PBP2_PDT_like"/>
    <property type="match status" value="1"/>
</dbReference>
<evidence type="ECO:0000256" key="7">
    <source>
        <dbReference type="ARBA" id="ARBA00023141"/>
    </source>
</evidence>
<dbReference type="GO" id="GO:0046417">
    <property type="term" value="P:chorismate metabolic process"/>
    <property type="evidence" value="ECO:0007669"/>
    <property type="project" value="InterPro"/>
</dbReference>
<evidence type="ECO:0000256" key="4">
    <source>
        <dbReference type="ARBA" id="ARBA00022498"/>
    </source>
</evidence>
<dbReference type="SUPFAM" id="SSF51735">
    <property type="entry name" value="NAD(P)-binding Rossmann-fold domains"/>
    <property type="match status" value="1"/>
</dbReference>
<dbReference type="InterPro" id="IPR045865">
    <property type="entry name" value="ACT-like_dom_sf"/>
</dbReference>
<keyword evidence="6" id="KW-0560">Oxidoreductase</keyword>
<dbReference type="EC" id="1.3.1.12" evidence="2"/>
<dbReference type="STRING" id="228908.NEQ192"/>
<gene>
    <name evidence="15" type="ordered locus">NEQ192</name>
</gene>
<dbReference type="PANTHER" id="PTHR21022:SF19">
    <property type="entry name" value="PREPHENATE DEHYDRATASE-RELATED"/>
    <property type="match status" value="1"/>
</dbReference>
<dbReference type="BRENDA" id="4.2.1.51">
    <property type="organism ID" value="8261"/>
</dbReference>
<evidence type="ECO:0000256" key="2">
    <source>
        <dbReference type="ARBA" id="ARBA00012068"/>
    </source>
</evidence>
<dbReference type="HOGENOM" id="CLU_442556_0_0_2"/>
<dbReference type="InterPro" id="IPR008927">
    <property type="entry name" value="6-PGluconate_DH-like_C_sf"/>
</dbReference>
<dbReference type="EnsemblBacteria" id="AAR39047">
    <property type="protein sequence ID" value="AAR39047"/>
    <property type="gene ID" value="NEQ192"/>
</dbReference>
<dbReference type="NCBIfam" id="NF008865">
    <property type="entry name" value="PRK11898.1"/>
    <property type="match status" value="1"/>
</dbReference>
<dbReference type="GO" id="GO:0005737">
    <property type="term" value="C:cytoplasm"/>
    <property type="evidence" value="ECO:0007669"/>
    <property type="project" value="TreeGrafter"/>
</dbReference>
<dbReference type="PROSITE" id="PS51168">
    <property type="entry name" value="CHORISMATE_MUT_2"/>
    <property type="match status" value="1"/>
</dbReference>
<dbReference type="InterPro" id="IPR002701">
    <property type="entry name" value="CM_II_prokaryot"/>
</dbReference>
<dbReference type="Pfam" id="PF01842">
    <property type="entry name" value="ACT"/>
    <property type="match status" value="1"/>
</dbReference>
<feature type="domain" description="Chorismate mutase" evidence="11">
    <location>
        <begin position="234"/>
        <end position="325"/>
    </location>
</feature>
<evidence type="ECO:0000259" key="14">
    <source>
        <dbReference type="PROSITE" id="PS51671"/>
    </source>
</evidence>
<evidence type="ECO:0000256" key="3">
    <source>
        <dbReference type="ARBA" id="ARBA00016891"/>
    </source>
</evidence>
<dbReference type="InterPro" id="IPR036291">
    <property type="entry name" value="NAD(P)-bd_dom_sf"/>
</dbReference>
<evidence type="ECO:0000256" key="8">
    <source>
        <dbReference type="ARBA" id="ARBA00023222"/>
    </source>
</evidence>
<dbReference type="KEGG" id="neq:NEQ192"/>
<keyword evidence="16" id="KW-1185">Reference proteome</keyword>
<dbReference type="CDD" id="cd04905">
    <property type="entry name" value="ACT_CM-PDT"/>
    <property type="match status" value="1"/>
</dbReference>
<evidence type="ECO:0000256" key="10">
    <source>
        <dbReference type="ARBA" id="ARBA00049260"/>
    </source>
</evidence>
<dbReference type="BioCyc" id="NEQU228908:GJB6-208-MONOMER"/>
<dbReference type="SUPFAM" id="SSF48600">
    <property type="entry name" value="Chorismate mutase II"/>
    <property type="match status" value="1"/>
</dbReference>
<feature type="domain" description="Prephenate dehydratase" evidence="12">
    <location>
        <begin position="326"/>
        <end position="497"/>
    </location>
</feature>
<feature type="domain" description="ACT" evidence="14">
    <location>
        <begin position="507"/>
        <end position="586"/>
    </location>
</feature>
<dbReference type="InterPro" id="IPR003099">
    <property type="entry name" value="Prephen_DH"/>
</dbReference>
<dbReference type="InterPro" id="IPR001086">
    <property type="entry name" value="Preph_deHydtase"/>
</dbReference>
<proteinExistence type="predicted"/>
<dbReference type="PATRIC" id="fig|228908.8.peg.197"/>
<dbReference type="InterPro" id="IPR002912">
    <property type="entry name" value="ACT_dom"/>
</dbReference>
<dbReference type="SUPFAM" id="SSF53850">
    <property type="entry name" value="Periplasmic binding protein-like II"/>
    <property type="match status" value="1"/>
</dbReference>
<dbReference type="Gene3D" id="3.30.70.260">
    <property type="match status" value="1"/>
</dbReference>
<dbReference type="GO" id="GO:0009094">
    <property type="term" value="P:L-phenylalanine biosynthetic process"/>
    <property type="evidence" value="ECO:0007669"/>
    <property type="project" value="UniProtKB-KW"/>
</dbReference>
<evidence type="ECO:0000256" key="6">
    <source>
        <dbReference type="ARBA" id="ARBA00023002"/>
    </source>
</evidence>
<dbReference type="UniPathway" id="UPA00122">
    <property type="reaction ID" value="UER00961"/>
</dbReference>
<dbReference type="Gene3D" id="3.40.190.10">
    <property type="entry name" value="Periplasmic binding protein-like II"/>
    <property type="match status" value="2"/>
</dbReference>
<dbReference type="Gene3D" id="1.20.59.10">
    <property type="entry name" value="Chorismate mutase"/>
    <property type="match status" value="1"/>
</dbReference>
<dbReference type="GO" id="GO:0004664">
    <property type="term" value="F:prephenate dehydratase activity"/>
    <property type="evidence" value="ECO:0007669"/>
    <property type="project" value="InterPro"/>
</dbReference>
<dbReference type="Proteomes" id="UP000000578">
    <property type="component" value="Chromosome"/>
</dbReference>
<organism evidence="15 16">
    <name type="scientific">Nanoarchaeum equitans (strain Kin4-M)</name>
    <dbReference type="NCBI Taxonomy" id="228908"/>
    <lineage>
        <taxon>Archaea</taxon>
        <taxon>Nanobdellota</taxon>
        <taxon>Candidatus Nanoarchaeia</taxon>
        <taxon>Nanoarchaeales</taxon>
        <taxon>Nanoarchaeaceae</taxon>
        <taxon>Nanoarchaeum</taxon>
    </lineage>
</organism>
<evidence type="ECO:0000256" key="5">
    <source>
        <dbReference type="ARBA" id="ARBA00022605"/>
    </source>
</evidence>
<dbReference type="PROSITE" id="PS51171">
    <property type="entry name" value="PREPHENATE_DEHYDR_3"/>
    <property type="match status" value="1"/>
</dbReference>
<keyword evidence="5" id="KW-0028">Amino-acid biosynthesis</keyword>
<dbReference type="PROSITE" id="PS51176">
    <property type="entry name" value="PDH_ADH"/>
    <property type="match status" value="1"/>
</dbReference>
<accession>Q74NC4</accession>
<keyword evidence="7" id="KW-0057">Aromatic amino acid biosynthesis</keyword>
<dbReference type="SUPFAM" id="SSF48179">
    <property type="entry name" value="6-phosphogluconate dehydrogenase C-terminal domain-like"/>
    <property type="match status" value="1"/>
</dbReference>
<dbReference type="InterPro" id="IPR036263">
    <property type="entry name" value="Chorismate_II_sf"/>
</dbReference>
<feature type="domain" description="Prephenate/arogenate dehydrogenase" evidence="13">
    <location>
        <begin position="2"/>
        <end position="249"/>
    </location>
</feature>
<dbReference type="PANTHER" id="PTHR21022">
    <property type="entry name" value="PREPHENATE DEHYDRATASE P PROTEIN"/>
    <property type="match status" value="1"/>
</dbReference>
<sequence length="591" mass="69120">MVMILIIGFGRLGQYFYNYLKRKGLNVKVYSRSIKEIEENEFSKFKYAILAIPENSYNEILSKLKENNFNGVIIDLASKKDVVIPIIEQYGFKFLSLHPLFGPSIYEEFSKIVVIKESTDKSFLQFLDFDLIEMSLEEHEKINELQVVTHLLLISYYHFARRFPIKTASAEALYRLSERLLEQNPQILLDIQKEKNAKTYRENYIKFLKEVSNNIEDYIPKERVEGFSRALLLNLSKLWNKDIRKQIMVIDKLILDLIKIRNDLAKQIKEIKELRNLPIEDKKWEIEKRNILLEFAKERELNPLYTDQLIELLISWAKHIENPKPWIGVLGPIGSFSDEVALKLNKTRLNIKYYRKISHIFDALENNEIALGIVPIENVLGGSVNETLDSLIKYNVKIVGEYIHRINLCLVGKNVKEVKRIISHPQAIAQSMEYISKKFPNAEIVYSNSTSEAISMLDEYSLAITSKTAAIFYGLKIYDEHIEDNKENKTRFIIIGKKQLPNPKYSALVFSLEDKPGSLKEVLEIFHKHNINLRKLESRPDKREIGKYLFYVESDLLNNKILEEIRAKANWVKHLGNFREINEIEFPKILD</sequence>
<name>Q74NC4_NANEQ</name>
<keyword evidence="8" id="KW-0584">Phenylalanine biosynthesis</keyword>
<dbReference type="Gene3D" id="3.40.50.720">
    <property type="entry name" value="NAD(P)-binding Rossmann-like Domain"/>
    <property type="match status" value="1"/>
</dbReference>
<comment type="catalytic activity">
    <reaction evidence="10">
        <text>prephenate + NAD(+) = 3-(4-hydroxyphenyl)pyruvate + CO2 + NADH</text>
        <dbReference type="Rhea" id="RHEA:13869"/>
        <dbReference type="ChEBI" id="CHEBI:16526"/>
        <dbReference type="ChEBI" id="CHEBI:29934"/>
        <dbReference type="ChEBI" id="CHEBI:36242"/>
        <dbReference type="ChEBI" id="CHEBI:57540"/>
        <dbReference type="ChEBI" id="CHEBI:57945"/>
        <dbReference type="EC" id="1.3.1.12"/>
    </reaction>
</comment>
<dbReference type="EMBL" id="AE017199">
    <property type="protein sequence ID" value="AAR39047.1"/>
    <property type="molecule type" value="Genomic_DNA"/>
</dbReference>
<keyword evidence="9" id="KW-0456">Lyase</keyword>
<dbReference type="InterPro" id="IPR036979">
    <property type="entry name" value="CM_dom_sf"/>
</dbReference>
<evidence type="ECO:0000313" key="15">
    <source>
        <dbReference type="EMBL" id="AAR39047.1"/>
    </source>
</evidence>
<reference evidence="15 16" key="1">
    <citation type="journal article" date="2003" name="Proc. Natl. Acad. Sci. U.S.A.">
        <title>The genome of Nanoarchaeum equitans: insights into early archaeal evolution and derived parasitism.</title>
        <authorList>
            <person name="Waters E."/>
            <person name="Hohn M.J."/>
            <person name="Ahel I."/>
            <person name="Graham D.E."/>
            <person name="Adams M.D."/>
            <person name="Barnstead M."/>
            <person name="Beeson K.Y."/>
            <person name="Bibbs L."/>
            <person name="Bolanos R."/>
            <person name="Keller M."/>
            <person name="Kretz K."/>
            <person name="Lin X."/>
            <person name="Mathur E."/>
            <person name="Ni J."/>
            <person name="Podar M."/>
            <person name="Richardson T."/>
            <person name="Sutton G.G."/>
            <person name="Simon M."/>
            <person name="Soll D."/>
            <person name="Stetter K.O."/>
            <person name="Short J.M."/>
            <person name="Noordewier M."/>
        </authorList>
    </citation>
    <scope>NUCLEOTIDE SEQUENCE [LARGE SCALE GENOMIC DNA]</scope>
    <source>
        <strain evidence="15 16">Kin4-M</strain>
    </source>
</reference>
<dbReference type="Pfam" id="PF00800">
    <property type="entry name" value="PDT"/>
    <property type="match status" value="1"/>
</dbReference>